<reference evidence="8 9" key="1">
    <citation type="submission" date="2024-09" db="EMBL/GenBank/DDBJ databases">
        <authorList>
            <person name="Sun Q."/>
            <person name="Mori K."/>
        </authorList>
    </citation>
    <scope>NUCLEOTIDE SEQUENCE [LARGE SCALE GENOMIC DNA]</scope>
    <source>
        <strain evidence="8 9">CCM 4839</strain>
    </source>
</reference>
<dbReference type="SUPFAM" id="SSF52172">
    <property type="entry name" value="CheY-like"/>
    <property type="match status" value="1"/>
</dbReference>
<dbReference type="InterPro" id="IPR000595">
    <property type="entry name" value="cNMP-bd_dom"/>
</dbReference>
<dbReference type="InterPro" id="IPR011006">
    <property type="entry name" value="CheY-like_superfamily"/>
</dbReference>
<gene>
    <name evidence="8" type="ORF">ACFFJ8_19800</name>
</gene>
<dbReference type="EMBL" id="JBHLVF010000034">
    <property type="protein sequence ID" value="MFC0393604.1"/>
    <property type="molecule type" value="Genomic_DNA"/>
</dbReference>
<keyword evidence="1" id="KW-0902">Two-component regulatory system</keyword>
<dbReference type="RefSeq" id="WP_204821640.1">
    <property type="nucleotide sequence ID" value="NZ_JANHOF010000008.1"/>
</dbReference>
<dbReference type="InterPro" id="IPR036388">
    <property type="entry name" value="WH-like_DNA-bd_sf"/>
</dbReference>
<dbReference type="SMART" id="SM00448">
    <property type="entry name" value="REC"/>
    <property type="match status" value="1"/>
</dbReference>
<dbReference type="Gene3D" id="1.10.10.10">
    <property type="entry name" value="Winged helix-like DNA-binding domain superfamily/Winged helix DNA-binding domain"/>
    <property type="match status" value="1"/>
</dbReference>
<protein>
    <submittedName>
        <fullName evidence="8">Response regulator</fullName>
    </submittedName>
</protein>
<keyword evidence="9" id="KW-1185">Reference proteome</keyword>
<keyword evidence="5" id="KW-0597">Phosphoprotein</keyword>
<dbReference type="SUPFAM" id="SSF48452">
    <property type="entry name" value="TPR-like"/>
    <property type="match status" value="1"/>
</dbReference>
<feature type="modified residue" description="4-aspartylphosphate" evidence="5">
    <location>
        <position position="54"/>
    </location>
</feature>
<evidence type="ECO:0000259" key="6">
    <source>
        <dbReference type="PROSITE" id="PS50042"/>
    </source>
</evidence>
<dbReference type="PANTHER" id="PTHR35807">
    <property type="entry name" value="TRANSCRIPTIONAL REGULATOR REDD-RELATED"/>
    <property type="match status" value="1"/>
</dbReference>
<dbReference type="PROSITE" id="PS50042">
    <property type="entry name" value="CNMP_BINDING_3"/>
    <property type="match status" value="1"/>
</dbReference>
<dbReference type="InterPro" id="IPR016032">
    <property type="entry name" value="Sig_transdc_resp-reg_C-effctor"/>
</dbReference>
<accession>A0ABV6JCI3</accession>
<organism evidence="8 9">
    <name type="scientific">Paenibacillus mendelii</name>
    <dbReference type="NCBI Taxonomy" id="206163"/>
    <lineage>
        <taxon>Bacteria</taxon>
        <taxon>Bacillati</taxon>
        <taxon>Bacillota</taxon>
        <taxon>Bacilli</taxon>
        <taxon>Bacillales</taxon>
        <taxon>Paenibacillaceae</taxon>
        <taxon>Paenibacillus</taxon>
    </lineage>
</organism>
<evidence type="ECO:0000256" key="3">
    <source>
        <dbReference type="ARBA" id="ARBA00023125"/>
    </source>
</evidence>
<dbReference type="InterPro" id="IPR001789">
    <property type="entry name" value="Sig_transdc_resp-reg_receiver"/>
</dbReference>
<dbReference type="Proteomes" id="UP001589818">
    <property type="component" value="Unassembled WGS sequence"/>
</dbReference>
<comment type="caution">
    <text evidence="8">The sequence shown here is derived from an EMBL/GenBank/DDBJ whole genome shotgun (WGS) entry which is preliminary data.</text>
</comment>
<dbReference type="Pfam" id="PF00072">
    <property type="entry name" value="Response_reg"/>
    <property type="match status" value="1"/>
</dbReference>
<dbReference type="Pfam" id="PF03704">
    <property type="entry name" value="BTAD"/>
    <property type="match status" value="1"/>
</dbReference>
<evidence type="ECO:0000256" key="2">
    <source>
        <dbReference type="ARBA" id="ARBA00023015"/>
    </source>
</evidence>
<keyword evidence="4" id="KW-0804">Transcription</keyword>
<dbReference type="PROSITE" id="PS50110">
    <property type="entry name" value="RESPONSE_REGULATORY"/>
    <property type="match status" value="1"/>
</dbReference>
<evidence type="ECO:0000256" key="5">
    <source>
        <dbReference type="PROSITE-ProRule" id="PRU00169"/>
    </source>
</evidence>
<feature type="domain" description="Cyclic nucleotide-binding" evidence="6">
    <location>
        <begin position="234"/>
        <end position="288"/>
    </location>
</feature>
<dbReference type="PANTHER" id="PTHR35807:SF2">
    <property type="entry name" value="TRANSCRIPTIONAL ACTIVATOR DOMAIN"/>
    <property type="match status" value="1"/>
</dbReference>
<dbReference type="Gene3D" id="1.25.40.10">
    <property type="entry name" value="Tetratricopeptide repeat domain"/>
    <property type="match status" value="1"/>
</dbReference>
<evidence type="ECO:0000313" key="9">
    <source>
        <dbReference type="Proteomes" id="UP001589818"/>
    </source>
</evidence>
<dbReference type="Gene3D" id="3.40.50.2300">
    <property type="match status" value="1"/>
</dbReference>
<proteinExistence type="predicted"/>
<feature type="domain" description="Response regulatory" evidence="7">
    <location>
        <begin position="3"/>
        <end position="117"/>
    </location>
</feature>
<sequence length="379" mass="43569">MMKVIIIDDELAMHYVMRKSLAKLHHIEIVGSFQDTASASLFIQENDVHMAFVDISMPDESGMSFAQRMAEQRPDLHIVFVTSHKEYAMDAFDVYALDYIVKPVSLERIERSVKRAMAIQRFMEMDEDDKGNNQIDIYGLGGLEVRSGTTGYVKWRSRKSAELFGYLLMNRGRMISRARIVSDVFGEMPQKNAVTYLNTTIYQMRKSLQPHGLKSVILSDHDVYGLDIAQESIDFVLFEDGLKRFAVIDANNLYAALEIEDLYAGDLFGEKAYLWALNDIERLSSLYAVFVKKLASVLLEHQMDDTAVRLLNKLLSYNEWDEETVQLLLSAYAAQKDKISLTRVFKRYEKNLRKELDTAPSKELVHVYAQLQADVDIRR</sequence>
<dbReference type="InterPro" id="IPR051677">
    <property type="entry name" value="AfsR-DnrI-RedD_regulator"/>
</dbReference>
<keyword evidence="2" id="KW-0805">Transcription regulation</keyword>
<dbReference type="InterPro" id="IPR005158">
    <property type="entry name" value="BTAD"/>
</dbReference>
<dbReference type="InterPro" id="IPR011990">
    <property type="entry name" value="TPR-like_helical_dom_sf"/>
</dbReference>
<keyword evidence="3" id="KW-0238">DNA-binding</keyword>
<evidence type="ECO:0000313" key="8">
    <source>
        <dbReference type="EMBL" id="MFC0393604.1"/>
    </source>
</evidence>
<dbReference type="SMART" id="SM01043">
    <property type="entry name" value="BTAD"/>
    <property type="match status" value="1"/>
</dbReference>
<dbReference type="SUPFAM" id="SSF46894">
    <property type="entry name" value="C-terminal effector domain of the bipartite response regulators"/>
    <property type="match status" value="1"/>
</dbReference>
<evidence type="ECO:0000259" key="7">
    <source>
        <dbReference type="PROSITE" id="PS50110"/>
    </source>
</evidence>
<evidence type="ECO:0000256" key="1">
    <source>
        <dbReference type="ARBA" id="ARBA00023012"/>
    </source>
</evidence>
<evidence type="ECO:0000256" key="4">
    <source>
        <dbReference type="ARBA" id="ARBA00023163"/>
    </source>
</evidence>
<name>A0ABV6JCI3_9BACL</name>